<dbReference type="RefSeq" id="WP_246451629.1">
    <property type="nucleotide sequence ID" value="NZ_JACHBI010000022.1"/>
</dbReference>
<dbReference type="PROSITE" id="PS00041">
    <property type="entry name" value="HTH_ARAC_FAMILY_1"/>
    <property type="match status" value="1"/>
</dbReference>
<evidence type="ECO:0000256" key="2">
    <source>
        <dbReference type="ARBA" id="ARBA00023125"/>
    </source>
</evidence>
<sequence length="252" mass="27925">MFFVEHGTCYDLATGGIHHAITPGTALLTTADRYSAVNIHAGSVAEGFCIPRSAVHAALISTFERLPPADFEFAPRQDMTAGPAAPLFKLMRFFRDEICADQNLEVSPLALTSFQEMFCLLMVQNLPHTLSDTRSPAQTIAPRQLRRASDFAREHIAMPITIADMAAAAGVSVRTLQVNFRRFFDMTPMAYLRQLRLAGAREEITAAATSLTVREIACRWGFTHQGRFAQEYRAAFGVSPKHDMECAAKRTR</sequence>
<keyword evidence="2 5" id="KW-0238">DNA-binding</keyword>
<name>A0A7W9D556_9HYPH</name>
<gene>
    <name evidence="5" type="ORF">GGD50_006281</name>
</gene>
<dbReference type="AlphaFoldDB" id="A0A7W9D556"/>
<keyword evidence="3" id="KW-0804">Transcription</keyword>
<comment type="caution">
    <text evidence="5">The sequence shown here is derived from an EMBL/GenBank/DDBJ whole genome shotgun (WGS) entry which is preliminary data.</text>
</comment>
<dbReference type="Pfam" id="PF12833">
    <property type="entry name" value="HTH_18"/>
    <property type="match status" value="1"/>
</dbReference>
<dbReference type="EMBL" id="JACHBI010000022">
    <property type="protein sequence ID" value="MBB5577626.1"/>
    <property type="molecule type" value="Genomic_DNA"/>
</dbReference>
<keyword evidence="6" id="KW-1185">Reference proteome</keyword>
<feature type="domain" description="HTH araC/xylS-type" evidence="4">
    <location>
        <begin position="146"/>
        <end position="246"/>
    </location>
</feature>
<dbReference type="GO" id="GO:0003700">
    <property type="term" value="F:DNA-binding transcription factor activity"/>
    <property type="evidence" value="ECO:0007669"/>
    <property type="project" value="InterPro"/>
</dbReference>
<reference evidence="5 6" key="1">
    <citation type="submission" date="2020-08" db="EMBL/GenBank/DDBJ databases">
        <title>Genomic Encyclopedia of Type Strains, Phase IV (KMG-V): Genome sequencing to study the core and pangenomes of soil and plant-associated prokaryotes.</title>
        <authorList>
            <person name="Whitman W."/>
        </authorList>
    </citation>
    <scope>NUCLEOTIDE SEQUENCE [LARGE SCALE GENOMIC DNA]</scope>
    <source>
        <strain evidence="5 6">SEMIA 4064</strain>
    </source>
</reference>
<dbReference type="PANTHER" id="PTHR46796:SF12">
    <property type="entry name" value="HTH-TYPE DNA-BINDING TRANSCRIPTIONAL ACTIVATOR EUTR"/>
    <property type="match status" value="1"/>
</dbReference>
<protein>
    <submittedName>
        <fullName evidence="5">AraC-like DNA-binding protein</fullName>
    </submittedName>
</protein>
<dbReference type="Gene3D" id="1.10.10.60">
    <property type="entry name" value="Homeodomain-like"/>
    <property type="match status" value="1"/>
</dbReference>
<proteinExistence type="predicted"/>
<evidence type="ECO:0000259" key="4">
    <source>
        <dbReference type="PROSITE" id="PS01124"/>
    </source>
</evidence>
<dbReference type="Proteomes" id="UP000549882">
    <property type="component" value="Unassembled WGS sequence"/>
</dbReference>
<dbReference type="InterPro" id="IPR050204">
    <property type="entry name" value="AraC_XylS_family_regulators"/>
</dbReference>
<organism evidence="5 6">
    <name type="scientific">Rhizobium paranaense</name>
    <dbReference type="NCBI Taxonomy" id="1650438"/>
    <lineage>
        <taxon>Bacteria</taxon>
        <taxon>Pseudomonadati</taxon>
        <taxon>Pseudomonadota</taxon>
        <taxon>Alphaproteobacteria</taxon>
        <taxon>Hyphomicrobiales</taxon>
        <taxon>Rhizobiaceae</taxon>
        <taxon>Rhizobium/Agrobacterium group</taxon>
        <taxon>Rhizobium</taxon>
    </lineage>
</organism>
<dbReference type="PROSITE" id="PS01124">
    <property type="entry name" value="HTH_ARAC_FAMILY_2"/>
    <property type="match status" value="1"/>
</dbReference>
<dbReference type="PANTHER" id="PTHR46796">
    <property type="entry name" value="HTH-TYPE TRANSCRIPTIONAL ACTIVATOR RHAS-RELATED"/>
    <property type="match status" value="1"/>
</dbReference>
<dbReference type="InterPro" id="IPR018060">
    <property type="entry name" value="HTH_AraC"/>
</dbReference>
<evidence type="ECO:0000313" key="6">
    <source>
        <dbReference type="Proteomes" id="UP000549882"/>
    </source>
</evidence>
<dbReference type="InterPro" id="IPR009057">
    <property type="entry name" value="Homeodomain-like_sf"/>
</dbReference>
<evidence type="ECO:0000256" key="1">
    <source>
        <dbReference type="ARBA" id="ARBA00023015"/>
    </source>
</evidence>
<dbReference type="GO" id="GO:0043565">
    <property type="term" value="F:sequence-specific DNA binding"/>
    <property type="evidence" value="ECO:0007669"/>
    <property type="project" value="InterPro"/>
</dbReference>
<evidence type="ECO:0000256" key="3">
    <source>
        <dbReference type="ARBA" id="ARBA00023163"/>
    </source>
</evidence>
<accession>A0A7W9D556</accession>
<dbReference type="SUPFAM" id="SSF46689">
    <property type="entry name" value="Homeodomain-like"/>
    <property type="match status" value="2"/>
</dbReference>
<dbReference type="InterPro" id="IPR018062">
    <property type="entry name" value="HTH_AraC-typ_CS"/>
</dbReference>
<keyword evidence="1" id="KW-0805">Transcription regulation</keyword>
<dbReference type="SMART" id="SM00342">
    <property type="entry name" value="HTH_ARAC"/>
    <property type="match status" value="1"/>
</dbReference>
<evidence type="ECO:0000313" key="5">
    <source>
        <dbReference type="EMBL" id="MBB5577626.1"/>
    </source>
</evidence>